<comment type="caution">
    <text evidence="3">The sequence shown here is derived from an EMBL/GenBank/DDBJ whole genome shotgun (WGS) entry which is preliminary data.</text>
</comment>
<evidence type="ECO:0000313" key="3">
    <source>
        <dbReference type="EMBL" id="EEI15948.1"/>
    </source>
</evidence>
<evidence type="ECO:0000313" key="4">
    <source>
        <dbReference type="Proteomes" id="UP000006196"/>
    </source>
</evidence>
<feature type="region of interest" description="Disordered" evidence="1">
    <location>
        <begin position="25"/>
        <end position="53"/>
    </location>
</feature>
<name>C0XV12_CORLD</name>
<dbReference type="AlphaFoldDB" id="C0XV12"/>
<feature type="signal peptide" evidence="2">
    <location>
        <begin position="1"/>
        <end position="22"/>
    </location>
</feature>
<feature type="chain" id="PRO_5038608209" description="DUF2020 domain-containing protein" evidence="2">
    <location>
        <begin position="23"/>
        <end position="227"/>
    </location>
</feature>
<feature type="compositionally biased region" description="Low complexity" evidence="1">
    <location>
        <begin position="27"/>
        <end position="53"/>
    </location>
</feature>
<dbReference type="Proteomes" id="UP000006196">
    <property type="component" value="Unassembled WGS sequence"/>
</dbReference>
<dbReference type="PROSITE" id="PS51257">
    <property type="entry name" value="PROKAR_LIPOPROTEIN"/>
    <property type="match status" value="1"/>
</dbReference>
<proteinExistence type="predicted"/>
<sequence>MKHVLGFAAVAAAATLTLTACGEQDTAEPTSAPAAQPATTEASAPAAAPAAPAGIPAGYTEEDFYALFGSTESPGVPTVTPPQCTPLAFDSSTLVEWVAVPPEQKPVTMYTSAGEQVVFVRQDAELAGFDAAGCESFTRENTTPLGTTVTTYTTAPIDVNVPGADRAQGFTQTVTGVTLDGTDMGAMKAGEQSTLLVVEAGGNTYFVAGSGGATVDDVTALAQANIA</sequence>
<dbReference type="RefSeq" id="WP_006839575.1">
    <property type="nucleotide sequence ID" value="NZ_GG667191.1"/>
</dbReference>
<dbReference type="EMBL" id="ACHJ01000170">
    <property type="protein sequence ID" value="EEI15948.1"/>
    <property type="molecule type" value="Genomic_DNA"/>
</dbReference>
<evidence type="ECO:0000256" key="2">
    <source>
        <dbReference type="SAM" id="SignalP"/>
    </source>
</evidence>
<evidence type="ECO:0000256" key="1">
    <source>
        <dbReference type="SAM" id="MobiDB-lite"/>
    </source>
</evidence>
<evidence type="ECO:0008006" key="5">
    <source>
        <dbReference type="Google" id="ProtNLM"/>
    </source>
</evidence>
<dbReference type="eggNOG" id="ENOG5031RB6">
    <property type="taxonomic scope" value="Bacteria"/>
</dbReference>
<protein>
    <recommendedName>
        <fullName evidence="5">DUF2020 domain-containing protein</fullName>
    </recommendedName>
</protein>
<gene>
    <name evidence="3" type="ORF">HMPREF0298_2282</name>
</gene>
<dbReference type="OrthoDB" id="4402481at2"/>
<reference evidence="3" key="1">
    <citation type="submission" date="2009-01" db="EMBL/GenBank/DDBJ databases">
        <authorList>
            <person name="Qin X."/>
            <person name="Bachman B."/>
            <person name="Battles P."/>
            <person name="Bell A."/>
            <person name="Bess C."/>
            <person name="Bickham C."/>
            <person name="Chaboub L."/>
            <person name="Chen D."/>
            <person name="Coyle M."/>
            <person name="Deiros D.R."/>
            <person name="Dinh H."/>
            <person name="Forbes L."/>
            <person name="Fowler G."/>
            <person name="Francisco L."/>
            <person name="Fu Q."/>
            <person name="Gubbala S."/>
            <person name="Hale W."/>
            <person name="Han Y."/>
            <person name="Hemphill L."/>
            <person name="Highlander S.K."/>
            <person name="Hirani K."/>
            <person name="Hogues M."/>
            <person name="Jackson L."/>
            <person name="Jakkamsetti A."/>
            <person name="Javaid M."/>
            <person name="Jiang H."/>
            <person name="Korchina V."/>
            <person name="Kovar C."/>
            <person name="Lara F."/>
            <person name="Lee S."/>
            <person name="Mata R."/>
            <person name="Mathew T."/>
            <person name="Moen C."/>
            <person name="Morales K."/>
            <person name="Munidasa M."/>
            <person name="Nazareth L."/>
            <person name="Ngo R."/>
            <person name="Nguyen L."/>
            <person name="Okwuonu G."/>
            <person name="Ongeri F."/>
            <person name="Patil S."/>
            <person name="Petrosino J."/>
            <person name="Pham C."/>
            <person name="Pham P."/>
            <person name="Pu L.-L."/>
            <person name="Puazo M."/>
            <person name="Raj R."/>
            <person name="Reid J."/>
            <person name="Rouhana J."/>
            <person name="Saada N."/>
            <person name="Shang Y."/>
            <person name="Simmons D."/>
            <person name="Thornton R."/>
            <person name="Warren J."/>
            <person name="Weissenberger G."/>
            <person name="Zhang J."/>
            <person name="Zhang L."/>
            <person name="Zhou C."/>
            <person name="Zhu D."/>
            <person name="Muzny D."/>
            <person name="Worley K."/>
            <person name="Gibbs R."/>
        </authorList>
    </citation>
    <scope>NUCLEOTIDE SEQUENCE [LARGE SCALE GENOMIC DNA]</scope>
    <source>
        <strain evidence="3">DSM 44291</strain>
    </source>
</reference>
<organism evidence="3 4">
    <name type="scientific">Corynebacterium lipophiloflavum (strain ATCC 700352 / DSM 44291 / CCUG 37336 / JCM 10383 / DMMZ 1944)</name>
    <dbReference type="NCBI Taxonomy" id="525263"/>
    <lineage>
        <taxon>Bacteria</taxon>
        <taxon>Bacillati</taxon>
        <taxon>Actinomycetota</taxon>
        <taxon>Actinomycetes</taxon>
        <taxon>Mycobacteriales</taxon>
        <taxon>Corynebacteriaceae</taxon>
        <taxon>Corynebacterium</taxon>
    </lineage>
</organism>
<dbReference type="STRING" id="525263.HMPREF0298_2282"/>
<keyword evidence="2" id="KW-0732">Signal</keyword>
<dbReference type="HOGENOM" id="CLU_1218140_0_0_11"/>
<keyword evidence="4" id="KW-1185">Reference proteome</keyword>
<accession>C0XV12</accession>